<dbReference type="FunFam" id="3.30.70.120:FF:000002">
    <property type="entry name" value="ATP phosphoribosyltransferase"/>
    <property type="match status" value="1"/>
</dbReference>
<evidence type="ECO:0000256" key="17">
    <source>
        <dbReference type="ARBA" id="ARBA00024861"/>
    </source>
</evidence>
<reference evidence="21 22" key="1">
    <citation type="submission" date="2016-11" db="EMBL/GenBank/DDBJ databases">
        <authorList>
            <person name="Jaros S."/>
            <person name="Januszkiewicz K."/>
            <person name="Wedrychowicz H."/>
        </authorList>
    </citation>
    <scope>NUCLEOTIDE SEQUENCE [LARGE SCALE GENOMIC DNA]</scope>
    <source>
        <strain evidence="21 22">CGMCC 1.8863</strain>
    </source>
</reference>
<evidence type="ECO:0000256" key="6">
    <source>
        <dbReference type="ARBA" id="ARBA00011946"/>
    </source>
</evidence>
<dbReference type="Gene3D" id="3.30.70.120">
    <property type="match status" value="1"/>
</dbReference>
<comment type="similarity">
    <text evidence="5 18">Belongs to the ATP phosphoribosyltransferase family. Long subfamily.</text>
</comment>
<keyword evidence="12 18" id="KW-0479">Metal-binding</keyword>
<evidence type="ECO:0000256" key="11">
    <source>
        <dbReference type="ARBA" id="ARBA00022679"/>
    </source>
</evidence>
<accession>A0A1M6FWV7</accession>
<keyword evidence="22" id="KW-1185">Reference proteome</keyword>
<comment type="function">
    <text evidence="17 18">Catalyzes the condensation of ATP and 5-phosphoribose 1-diphosphate to form N'-(5'-phosphoribosyl)-ATP (PR-ATP). Has a crucial role in the pathway because the rate of histidine biosynthesis seems to be controlled primarily by regulation of HisG enzymatic activity.</text>
</comment>
<dbReference type="OrthoDB" id="9801867at2"/>
<dbReference type="HAMAP" id="MF_00079">
    <property type="entry name" value="HisG_Long"/>
    <property type="match status" value="1"/>
</dbReference>
<comment type="catalytic activity">
    <reaction evidence="1 18">
        <text>1-(5-phospho-beta-D-ribosyl)-ATP + diphosphate = 5-phospho-alpha-D-ribose 1-diphosphate + ATP</text>
        <dbReference type="Rhea" id="RHEA:18473"/>
        <dbReference type="ChEBI" id="CHEBI:30616"/>
        <dbReference type="ChEBI" id="CHEBI:33019"/>
        <dbReference type="ChEBI" id="CHEBI:58017"/>
        <dbReference type="ChEBI" id="CHEBI:73183"/>
        <dbReference type="EC" id="2.4.2.17"/>
    </reaction>
</comment>
<gene>
    <name evidence="18" type="primary">hisG</name>
    <name evidence="21" type="ORF">SAMN04487911_109111</name>
</gene>
<evidence type="ECO:0000256" key="3">
    <source>
        <dbReference type="ARBA" id="ARBA00004496"/>
    </source>
</evidence>
<protein>
    <recommendedName>
        <fullName evidence="7 18">ATP phosphoribosyltransferase</fullName>
        <shortName evidence="18">ATP-PRT</shortName>
        <shortName evidence="18">ATP-PRTase</shortName>
        <ecNumber evidence="6 18">2.4.2.17</ecNumber>
    </recommendedName>
</protein>
<keyword evidence="8 18" id="KW-0963">Cytoplasm</keyword>
<organism evidence="21 22">
    <name type="scientific">Arenibacter nanhaiticus</name>
    <dbReference type="NCBI Taxonomy" id="558155"/>
    <lineage>
        <taxon>Bacteria</taxon>
        <taxon>Pseudomonadati</taxon>
        <taxon>Bacteroidota</taxon>
        <taxon>Flavobacteriia</taxon>
        <taxon>Flavobacteriales</taxon>
        <taxon>Flavobacteriaceae</taxon>
        <taxon>Arenibacter</taxon>
    </lineage>
</organism>
<dbReference type="InterPro" id="IPR015867">
    <property type="entry name" value="N-reg_PII/ATP_PRibTrfase_C"/>
</dbReference>
<dbReference type="Proteomes" id="UP000184231">
    <property type="component" value="Unassembled WGS sequence"/>
</dbReference>
<dbReference type="NCBIfam" id="TIGR03455">
    <property type="entry name" value="HisG_C-term"/>
    <property type="match status" value="1"/>
</dbReference>
<evidence type="ECO:0000256" key="8">
    <source>
        <dbReference type="ARBA" id="ARBA00022490"/>
    </source>
</evidence>
<sequence length="285" mass="31475">MKKIRIAIQKSGRLNEDSLQILKDCGISIDNGKDQLKACSRNFPLEVFYLRNGDIPQYLRDGVVDIAIIGENVLIEKGGDISIAEKLGFSKCKVSLAVPKPVKYKDVTDFEGKRIATSYPNTVVNYLESKGVKSDIHIINGSVEIAPNIGLADAICDIVSSGSTLFKNNLKEVEVMLTSEAVLAVSPLIDTERQLLLEKLQFRIQSVLRARQSKYVLLNAPNDKLEEVIALLPGMRSPTVLPLAEEGWSSIHTVINKDKFWEVIDELKKAGAEGILVCPIEKMVL</sequence>
<keyword evidence="9 18" id="KW-0028">Amino-acid biosynthesis</keyword>
<evidence type="ECO:0000256" key="16">
    <source>
        <dbReference type="ARBA" id="ARBA00023102"/>
    </source>
</evidence>
<dbReference type="NCBIfam" id="TIGR00070">
    <property type="entry name" value="hisG"/>
    <property type="match status" value="1"/>
</dbReference>
<dbReference type="EC" id="2.4.2.17" evidence="6 18"/>
<evidence type="ECO:0000259" key="20">
    <source>
        <dbReference type="Pfam" id="PF08029"/>
    </source>
</evidence>
<dbReference type="STRING" id="558155.SAMN04487911_109111"/>
<dbReference type="PANTHER" id="PTHR21403">
    <property type="entry name" value="ATP PHOSPHORIBOSYLTRANSFERASE ATP-PRTASE"/>
    <property type="match status" value="1"/>
</dbReference>
<dbReference type="PROSITE" id="PS01316">
    <property type="entry name" value="ATP_P_PHORIBOSYLTR"/>
    <property type="match status" value="1"/>
</dbReference>
<dbReference type="InterPro" id="IPR001348">
    <property type="entry name" value="ATP_PRibTrfase_HisG"/>
</dbReference>
<evidence type="ECO:0000256" key="10">
    <source>
        <dbReference type="ARBA" id="ARBA00022676"/>
    </source>
</evidence>
<dbReference type="InterPro" id="IPR013820">
    <property type="entry name" value="ATP_PRibTrfase_cat"/>
</dbReference>
<evidence type="ECO:0000256" key="18">
    <source>
        <dbReference type="HAMAP-Rule" id="MF_00079"/>
    </source>
</evidence>
<dbReference type="SUPFAM" id="SSF54913">
    <property type="entry name" value="GlnB-like"/>
    <property type="match status" value="1"/>
</dbReference>
<keyword evidence="10 18" id="KW-0328">Glycosyltransferase</keyword>
<dbReference type="InterPro" id="IPR011322">
    <property type="entry name" value="N-reg_PII-like_a/b"/>
</dbReference>
<evidence type="ECO:0000313" key="22">
    <source>
        <dbReference type="Proteomes" id="UP000184231"/>
    </source>
</evidence>
<evidence type="ECO:0000256" key="9">
    <source>
        <dbReference type="ARBA" id="ARBA00022605"/>
    </source>
</evidence>
<evidence type="ECO:0000256" key="4">
    <source>
        <dbReference type="ARBA" id="ARBA00004667"/>
    </source>
</evidence>
<feature type="domain" description="Histidine biosynthesis HisG C-terminal" evidence="20">
    <location>
        <begin position="210"/>
        <end position="282"/>
    </location>
</feature>
<dbReference type="UniPathway" id="UPA00031">
    <property type="reaction ID" value="UER00006"/>
</dbReference>
<evidence type="ECO:0000313" key="21">
    <source>
        <dbReference type="EMBL" id="SHJ02099.1"/>
    </source>
</evidence>
<dbReference type="InterPro" id="IPR018198">
    <property type="entry name" value="ATP_PRibTrfase_CS"/>
</dbReference>
<evidence type="ECO:0000256" key="7">
    <source>
        <dbReference type="ARBA" id="ARBA00020998"/>
    </source>
</evidence>
<comment type="subcellular location">
    <subcellularLocation>
        <location evidence="3 18">Cytoplasm</location>
    </subcellularLocation>
</comment>
<keyword evidence="15 18" id="KW-0460">Magnesium</keyword>
<evidence type="ECO:0000256" key="14">
    <source>
        <dbReference type="ARBA" id="ARBA00022840"/>
    </source>
</evidence>
<dbReference type="AlphaFoldDB" id="A0A1M6FWV7"/>
<keyword evidence="14 18" id="KW-0067">ATP-binding</keyword>
<evidence type="ECO:0000256" key="1">
    <source>
        <dbReference type="ARBA" id="ARBA00000915"/>
    </source>
</evidence>
<evidence type="ECO:0000259" key="19">
    <source>
        <dbReference type="Pfam" id="PF01634"/>
    </source>
</evidence>
<dbReference type="GO" id="GO:0005524">
    <property type="term" value="F:ATP binding"/>
    <property type="evidence" value="ECO:0007669"/>
    <property type="project" value="UniProtKB-KW"/>
</dbReference>
<dbReference type="GO" id="GO:0003879">
    <property type="term" value="F:ATP phosphoribosyltransferase activity"/>
    <property type="evidence" value="ECO:0007669"/>
    <property type="project" value="UniProtKB-UniRule"/>
</dbReference>
<evidence type="ECO:0000256" key="5">
    <source>
        <dbReference type="ARBA" id="ARBA00007955"/>
    </source>
</evidence>
<evidence type="ECO:0000256" key="2">
    <source>
        <dbReference type="ARBA" id="ARBA00001946"/>
    </source>
</evidence>
<dbReference type="InterPro" id="IPR020621">
    <property type="entry name" value="ATP-PRT_HisG_long"/>
</dbReference>
<feature type="domain" description="ATP phosphoribosyltransferase catalytic" evidence="19">
    <location>
        <begin position="51"/>
        <end position="205"/>
    </location>
</feature>
<comment type="pathway">
    <text evidence="4 18">Amino-acid biosynthesis; L-histidine biosynthesis; L-histidine from 5-phospho-alpha-D-ribose 1-diphosphate: step 1/9.</text>
</comment>
<evidence type="ECO:0000256" key="12">
    <source>
        <dbReference type="ARBA" id="ARBA00022723"/>
    </source>
</evidence>
<dbReference type="Gene3D" id="3.40.190.10">
    <property type="entry name" value="Periplasmic binding protein-like II"/>
    <property type="match status" value="2"/>
</dbReference>
<dbReference type="GO" id="GO:0000287">
    <property type="term" value="F:magnesium ion binding"/>
    <property type="evidence" value="ECO:0007669"/>
    <property type="project" value="UniProtKB-UniRule"/>
</dbReference>
<dbReference type="InterPro" id="IPR013115">
    <property type="entry name" value="HisG_C"/>
</dbReference>
<dbReference type="PANTHER" id="PTHR21403:SF8">
    <property type="entry name" value="ATP PHOSPHORIBOSYLTRANSFERASE"/>
    <property type="match status" value="1"/>
</dbReference>
<dbReference type="Pfam" id="PF08029">
    <property type="entry name" value="HisG_C"/>
    <property type="match status" value="1"/>
</dbReference>
<keyword evidence="11 18" id="KW-0808">Transferase</keyword>
<dbReference type="EMBL" id="FQYX01000009">
    <property type="protein sequence ID" value="SHJ02099.1"/>
    <property type="molecule type" value="Genomic_DNA"/>
</dbReference>
<dbReference type="GO" id="GO:0005737">
    <property type="term" value="C:cytoplasm"/>
    <property type="evidence" value="ECO:0007669"/>
    <property type="project" value="UniProtKB-SubCell"/>
</dbReference>
<comment type="activity regulation">
    <text evidence="18">Feedback inhibited by histidine.</text>
</comment>
<dbReference type="RefSeq" id="WP_072764180.1">
    <property type="nucleotide sequence ID" value="NZ_FQYX01000009.1"/>
</dbReference>
<dbReference type="Pfam" id="PF01634">
    <property type="entry name" value="HisG"/>
    <property type="match status" value="1"/>
</dbReference>
<dbReference type="SUPFAM" id="SSF53850">
    <property type="entry name" value="Periplasmic binding protein-like II"/>
    <property type="match status" value="1"/>
</dbReference>
<evidence type="ECO:0000256" key="15">
    <source>
        <dbReference type="ARBA" id="ARBA00022842"/>
    </source>
</evidence>
<keyword evidence="16 18" id="KW-0368">Histidine biosynthesis</keyword>
<comment type="cofactor">
    <cofactor evidence="2 18">
        <name>Mg(2+)</name>
        <dbReference type="ChEBI" id="CHEBI:18420"/>
    </cofactor>
</comment>
<evidence type="ECO:0000256" key="13">
    <source>
        <dbReference type="ARBA" id="ARBA00022741"/>
    </source>
</evidence>
<proteinExistence type="inferred from homology"/>
<name>A0A1M6FWV7_9FLAO</name>
<keyword evidence="13 18" id="KW-0547">Nucleotide-binding</keyword>
<dbReference type="FunFam" id="3.40.190.10:FF:000008">
    <property type="entry name" value="ATP phosphoribosyltransferase"/>
    <property type="match status" value="1"/>
</dbReference>
<dbReference type="GO" id="GO:0000105">
    <property type="term" value="P:L-histidine biosynthetic process"/>
    <property type="evidence" value="ECO:0007669"/>
    <property type="project" value="UniProtKB-UniRule"/>
</dbReference>